<proteinExistence type="predicted"/>
<protein>
    <recommendedName>
        <fullName evidence="3">pEK499-p136 HEPN domain-containing protein</fullName>
    </recommendedName>
</protein>
<accession>A0ABW9JMF0</accession>
<evidence type="ECO:0000313" key="1">
    <source>
        <dbReference type="EMBL" id="MFN0293416.1"/>
    </source>
</evidence>
<dbReference type="RefSeq" id="WP_138729081.1">
    <property type="nucleotide sequence ID" value="NZ_SRMP02000049.1"/>
</dbReference>
<keyword evidence="2" id="KW-1185">Reference proteome</keyword>
<evidence type="ECO:0000313" key="2">
    <source>
        <dbReference type="Proteomes" id="UP001517367"/>
    </source>
</evidence>
<name>A0ABW9JMF0_9SPHI</name>
<organism evidence="1 2">
    <name type="scientific">Pedobacter helvus</name>
    <dbReference type="NCBI Taxonomy" id="2563444"/>
    <lineage>
        <taxon>Bacteria</taxon>
        <taxon>Pseudomonadati</taxon>
        <taxon>Bacteroidota</taxon>
        <taxon>Sphingobacteriia</taxon>
        <taxon>Sphingobacteriales</taxon>
        <taxon>Sphingobacteriaceae</taxon>
        <taxon>Pedobacter</taxon>
    </lineage>
</organism>
<gene>
    <name evidence="1" type="ORF">E5L68_018685</name>
</gene>
<dbReference type="Proteomes" id="UP001517367">
    <property type="component" value="Unassembled WGS sequence"/>
</dbReference>
<reference evidence="1 2" key="1">
    <citation type="submission" date="2024-12" db="EMBL/GenBank/DDBJ databases">
        <authorList>
            <person name="Hu S."/>
        </authorList>
    </citation>
    <scope>NUCLEOTIDE SEQUENCE [LARGE SCALE GENOMIC DNA]</scope>
    <source>
        <strain evidence="1 2">P-25</strain>
    </source>
</reference>
<dbReference type="EMBL" id="SRMP02000049">
    <property type="protein sequence ID" value="MFN0293416.1"/>
    <property type="molecule type" value="Genomic_DNA"/>
</dbReference>
<sequence length="170" mass="19972">MRTSTELYELAAQYRGKFINELSWMEKFMDTYIAKYFVGDNDVKLADMHLLFLGDGRISLENKRQIFHEIASKYDSEWYNSYIPVFTDPKTIKSPTIAMNKELVSIIAMRNILAHRIVDTTVEGLENDDVISFFTYKNTFKKETLSHNDYSGYIFGIMAITKYLRERVEK</sequence>
<evidence type="ECO:0008006" key="3">
    <source>
        <dbReference type="Google" id="ProtNLM"/>
    </source>
</evidence>
<comment type="caution">
    <text evidence="1">The sequence shown here is derived from an EMBL/GenBank/DDBJ whole genome shotgun (WGS) entry which is preliminary data.</text>
</comment>